<evidence type="ECO:0000313" key="12">
    <source>
        <dbReference type="EMBL" id="KGX88671.1"/>
    </source>
</evidence>
<evidence type="ECO:0000256" key="11">
    <source>
        <dbReference type="SAM" id="SignalP"/>
    </source>
</evidence>
<gene>
    <name evidence="12" type="ORF">N781_09740</name>
</gene>
<keyword evidence="4" id="KW-0378">Hydrolase</keyword>
<proteinExistence type="inferred from homology"/>
<name>A0A0A5G6B9_9BACI</name>
<feature type="binding site" evidence="8">
    <location>
        <position position="154"/>
    </location>
    <ligand>
        <name>Mg(2+)</name>
        <dbReference type="ChEBI" id="CHEBI:18420"/>
    </ligand>
</feature>
<evidence type="ECO:0000256" key="6">
    <source>
        <dbReference type="ARBA" id="ARBA00022842"/>
    </source>
</evidence>
<evidence type="ECO:0000256" key="1">
    <source>
        <dbReference type="ARBA" id="ARBA00005984"/>
    </source>
</evidence>
<keyword evidence="6 8" id="KW-0460">Magnesium</keyword>
<dbReference type="PANTHER" id="PTHR11596">
    <property type="entry name" value="ALKALINE PHOSPHATASE"/>
    <property type="match status" value="1"/>
</dbReference>
<dbReference type="SUPFAM" id="SSF53649">
    <property type="entry name" value="Alkaline phosphatase-like"/>
    <property type="match status" value="1"/>
</dbReference>
<feature type="binding site" evidence="8">
    <location>
        <position position="325"/>
    </location>
    <ligand>
        <name>Zn(2+)</name>
        <dbReference type="ChEBI" id="CHEBI:29105"/>
        <label>2</label>
    </ligand>
</feature>
<dbReference type="PRINTS" id="PR00113">
    <property type="entry name" value="ALKPHPHTASE"/>
</dbReference>
<dbReference type="PANTHER" id="PTHR11596:SF5">
    <property type="entry name" value="ALKALINE PHOSPHATASE"/>
    <property type="match status" value="1"/>
</dbReference>
<keyword evidence="2" id="KW-0597">Phosphoprotein</keyword>
<keyword evidence="5 8" id="KW-0862">Zinc</keyword>
<dbReference type="InterPro" id="IPR001952">
    <property type="entry name" value="Alkaline_phosphatase"/>
</dbReference>
<dbReference type="CDD" id="cd16012">
    <property type="entry name" value="ALP"/>
    <property type="match status" value="1"/>
</dbReference>
<comment type="cofactor">
    <cofactor evidence="8">
        <name>Zn(2+)</name>
        <dbReference type="ChEBI" id="CHEBI:29105"/>
    </cofactor>
    <text evidence="8">Binds 2 Zn(2+) ions.</text>
</comment>
<dbReference type="SMART" id="SM00098">
    <property type="entry name" value="alkPPc"/>
    <property type="match status" value="1"/>
</dbReference>
<feature type="compositionally biased region" description="Acidic residues" evidence="10">
    <location>
        <begin position="458"/>
        <end position="479"/>
    </location>
</feature>
<feature type="binding site" evidence="8">
    <location>
        <position position="282"/>
    </location>
    <ligand>
        <name>Zn(2+)</name>
        <dbReference type="ChEBI" id="CHEBI:29105"/>
        <label>2</label>
    </ligand>
</feature>
<evidence type="ECO:0000256" key="10">
    <source>
        <dbReference type="SAM" id="MobiDB-lite"/>
    </source>
</evidence>
<feature type="binding site" evidence="8">
    <location>
        <position position="54"/>
    </location>
    <ligand>
        <name>Mg(2+)</name>
        <dbReference type="ChEBI" id="CHEBI:18420"/>
    </ligand>
</feature>
<feature type="binding site" evidence="8">
    <location>
        <position position="286"/>
    </location>
    <ligand>
        <name>Zn(2+)</name>
        <dbReference type="ChEBI" id="CHEBI:29105"/>
        <label>2</label>
    </ligand>
</feature>
<feature type="chain" id="PRO_5039010089" evidence="11">
    <location>
        <begin position="28"/>
        <end position="479"/>
    </location>
</feature>
<dbReference type="EMBL" id="AVPE01000026">
    <property type="protein sequence ID" value="KGX88671.1"/>
    <property type="molecule type" value="Genomic_DNA"/>
</dbReference>
<dbReference type="Gene3D" id="1.10.60.40">
    <property type="match status" value="1"/>
</dbReference>
<protein>
    <submittedName>
        <fullName evidence="12">Alkaline phosphatase</fullName>
    </submittedName>
</protein>
<dbReference type="eggNOG" id="COG1785">
    <property type="taxonomic scope" value="Bacteria"/>
</dbReference>
<dbReference type="AlphaFoldDB" id="A0A0A5G6B9"/>
<comment type="similarity">
    <text evidence="1 9">Belongs to the alkaline phosphatase family.</text>
</comment>
<dbReference type="Proteomes" id="UP000030528">
    <property type="component" value="Unassembled WGS sequence"/>
</dbReference>
<feature type="binding site" evidence="8">
    <location>
        <position position="277"/>
    </location>
    <ligand>
        <name>Mg(2+)</name>
        <dbReference type="ChEBI" id="CHEBI:18420"/>
    </ligand>
</feature>
<feature type="binding site" evidence="8">
    <location>
        <position position="420"/>
    </location>
    <ligand>
        <name>Zn(2+)</name>
        <dbReference type="ChEBI" id="CHEBI:29105"/>
        <label>2</label>
    </ligand>
</feature>
<evidence type="ECO:0000256" key="4">
    <source>
        <dbReference type="ARBA" id="ARBA00022801"/>
    </source>
</evidence>
<dbReference type="Pfam" id="PF00245">
    <property type="entry name" value="Alk_phosphatase"/>
    <property type="match status" value="1"/>
</dbReference>
<dbReference type="PROSITE" id="PS00123">
    <property type="entry name" value="ALKALINE_PHOSPHATASE"/>
    <property type="match status" value="1"/>
</dbReference>
<feature type="binding site" evidence="8">
    <location>
        <position position="324"/>
    </location>
    <ligand>
        <name>Zn(2+)</name>
        <dbReference type="ChEBI" id="CHEBI:29105"/>
        <label>2</label>
    </ligand>
</feature>
<feature type="region of interest" description="Disordered" evidence="10">
    <location>
        <begin position="454"/>
        <end position="479"/>
    </location>
</feature>
<evidence type="ECO:0000256" key="5">
    <source>
        <dbReference type="ARBA" id="ARBA00022833"/>
    </source>
</evidence>
<dbReference type="Gene3D" id="3.40.720.10">
    <property type="entry name" value="Alkaline Phosphatase, subunit A"/>
    <property type="match status" value="1"/>
</dbReference>
<keyword evidence="13" id="KW-1185">Reference proteome</keyword>
<dbReference type="OrthoDB" id="9794455at2"/>
<sequence length="479" mass="53313">MNFKNIKKKVIPFAVVSTLAISSFAGGAPETEAKSHKGIKGNDEIKNVIFLIGDGMGPVYNTAYRSFMDDKSTPYMEEVAFDKQLLGQQQTYSWDHEESVTDSAAAGTSMAAGIKTYNGAISVDMEKQEVETVLERAKKEEKATGLVSTSQVNHATPASFGAHDESRHNYNAIADDYFDETINGERKVDVILGGGTKYFEREDRDLAGEFEEAGYSYVTNKEDLMNDDNEQILGLFGEKGMDKMIDRDEDTPSLADMTTTALDRLSKDEDGFFLMVEGSQIDWAGHDNDVVAAMSEMQDFEQAYKEAIEFAKKDKHTLVVTTADHSTGGFAMGRDGEYKWDPAPLKAAKRTPDFMAEQIAEGADVEETLNKYIDLELTEEEINWVKEAKQAEKDKTTEIDNAIEKIFDLRSGTGWTTGGHTGEDVNVYAYGPGSENFIGLHDNTETGQMVNDLLIKQEDDDDEENEDEHDEDDDEREDD</sequence>
<comment type="caution">
    <text evidence="12">The sequence shown here is derived from an EMBL/GenBank/DDBJ whole genome shotgun (WGS) entry which is preliminary data.</text>
</comment>
<feature type="active site" description="Phosphoserine intermediate" evidence="7">
    <location>
        <position position="103"/>
    </location>
</feature>
<evidence type="ECO:0000256" key="7">
    <source>
        <dbReference type="PIRSR" id="PIRSR601952-1"/>
    </source>
</evidence>
<comment type="cofactor">
    <cofactor evidence="8">
        <name>Mg(2+)</name>
        <dbReference type="ChEBI" id="CHEBI:18420"/>
    </cofactor>
    <text evidence="8">Binds 1 Mg(2+) ion.</text>
</comment>
<feature type="binding site" evidence="8">
    <location>
        <position position="54"/>
    </location>
    <ligand>
        <name>Zn(2+)</name>
        <dbReference type="ChEBI" id="CHEBI:29105"/>
        <label>2</label>
    </ligand>
</feature>
<organism evidence="12 13">
    <name type="scientific">Pontibacillus halophilus JSM 076056 = DSM 19796</name>
    <dbReference type="NCBI Taxonomy" id="1385510"/>
    <lineage>
        <taxon>Bacteria</taxon>
        <taxon>Bacillati</taxon>
        <taxon>Bacillota</taxon>
        <taxon>Bacilli</taxon>
        <taxon>Bacillales</taxon>
        <taxon>Bacillaceae</taxon>
        <taxon>Pontibacillus</taxon>
    </lineage>
</organism>
<dbReference type="GO" id="GO:0004035">
    <property type="term" value="F:alkaline phosphatase activity"/>
    <property type="evidence" value="ECO:0007669"/>
    <property type="project" value="TreeGrafter"/>
</dbReference>
<dbReference type="GO" id="GO:0046872">
    <property type="term" value="F:metal ion binding"/>
    <property type="evidence" value="ECO:0007669"/>
    <property type="project" value="UniProtKB-KW"/>
</dbReference>
<accession>A0A0A5G6B9</accession>
<feature type="signal peptide" evidence="11">
    <location>
        <begin position="1"/>
        <end position="27"/>
    </location>
</feature>
<evidence type="ECO:0000256" key="2">
    <source>
        <dbReference type="ARBA" id="ARBA00022553"/>
    </source>
</evidence>
<dbReference type="STRING" id="1385510.GCA_000425205_03654"/>
<keyword evidence="3 8" id="KW-0479">Metal-binding</keyword>
<reference evidence="12 13" key="1">
    <citation type="submission" date="2013-08" db="EMBL/GenBank/DDBJ databases">
        <authorList>
            <person name="Huang J."/>
            <person name="Wang G."/>
        </authorList>
    </citation>
    <scope>NUCLEOTIDE SEQUENCE [LARGE SCALE GENOMIC DNA]</scope>
    <source>
        <strain evidence="12 13">JSM 076056</strain>
    </source>
</reference>
<evidence type="ECO:0000256" key="3">
    <source>
        <dbReference type="ARBA" id="ARBA00022723"/>
    </source>
</evidence>
<evidence type="ECO:0000256" key="9">
    <source>
        <dbReference type="RuleBase" id="RU003946"/>
    </source>
</evidence>
<feature type="binding site" evidence="8">
    <location>
        <position position="156"/>
    </location>
    <ligand>
        <name>Mg(2+)</name>
        <dbReference type="ChEBI" id="CHEBI:18420"/>
    </ligand>
</feature>
<dbReference type="InterPro" id="IPR018299">
    <property type="entry name" value="Alkaline_phosphatase_AS"/>
</dbReference>
<evidence type="ECO:0000256" key="8">
    <source>
        <dbReference type="PIRSR" id="PIRSR601952-2"/>
    </source>
</evidence>
<dbReference type="RefSeq" id="WP_051240117.1">
    <property type="nucleotide sequence ID" value="NZ_AULI01000026.1"/>
</dbReference>
<evidence type="ECO:0000313" key="13">
    <source>
        <dbReference type="Proteomes" id="UP000030528"/>
    </source>
</evidence>
<keyword evidence="11" id="KW-0732">Signal</keyword>
<dbReference type="InterPro" id="IPR017850">
    <property type="entry name" value="Alkaline_phosphatase_core_sf"/>
</dbReference>